<sequence length="59" mass="6301">MPDLLQPPTHAANNPVLLADAAARWDEDPDFALGCECADPALQIEQWCQETVATAGATH</sequence>
<dbReference type="AlphaFoldDB" id="A0A923MD91"/>
<organism evidence="1 2">
    <name type="scientific">Ramlibacter albus</name>
    <dbReference type="NCBI Taxonomy" id="2079448"/>
    <lineage>
        <taxon>Bacteria</taxon>
        <taxon>Pseudomonadati</taxon>
        <taxon>Pseudomonadota</taxon>
        <taxon>Betaproteobacteria</taxon>
        <taxon>Burkholderiales</taxon>
        <taxon>Comamonadaceae</taxon>
        <taxon>Ramlibacter</taxon>
    </lineage>
</organism>
<dbReference type="Proteomes" id="UP000596827">
    <property type="component" value="Unassembled WGS sequence"/>
</dbReference>
<dbReference type="RefSeq" id="WP_187083881.1">
    <property type="nucleotide sequence ID" value="NZ_JACORU010000010.1"/>
</dbReference>
<dbReference type="EMBL" id="JACORU010000010">
    <property type="protein sequence ID" value="MBC5767396.1"/>
    <property type="molecule type" value="Genomic_DNA"/>
</dbReference>
<protein>
    <submittedName>
        <fullName evidence="1">Uncharacterized protein</fullName>
    </submittedName>
</protein>
<name>A0A923MD91_9BURK</name>
<accession>A0A923MD91</accession>
<comment type="caution">
    <text evidence="1">The sequence shown here is derived from an EMBL/GenBank/DDBJ whole genome shotgun (WGS) entry which is preliminary data.</text>
</comment>
<keyword evidence="2" id="KW-1185">Reference proteome</keyword>
<evidence type="ECO:0000313" key="2">
    <source>
        <dbReference type="Proteomes" id="UP000596827"/>
    </source>
</evidence>
<proteinExistence type="predicted"/>
<gene>
    <name evidence="1" type="ORF">H8R02_23220</name>
</gene>
<evidence type="ECO:0000313" key="1">
    <source>
        <dbReference type="EMBL" id="MBC5767396.1"/>
    </source>
</evidence>
<reference evidence="1" key="1">
    <citation type="submission" date="2020-08" db="EMBL/GenBank/DDBJ databases">
        <title>Ramlibacter sp. GTP1 16S ribosomal RNA gene genome sequencing and assembly.</title>
        <authorList>
            <person name="Kang M."/>
        </authorList>
    </citation>
    <scope>NUCLEOTIDE SEQUENCE</scope>
    <source>
        <strain evidence="1">GTP1</strain>
    </source>
</reference>